<reference evidence="2" key="1">
    <citation type="journal article" date="2018" name="Int. J. Syst. Evol. Microbiol.">
        <title>Carboxylicivirga sediminis sp. nov., isolated from coastal sediment.</title>
        <authorList>
            <person name="Wang F.Q."/>
            <person name="Ren L.H."/>
            <person name="Zou R.J."/>
            <person name="Sun Y.Z."/>
            <person name="Liu X.J."/>
            <person name="Jiang F."/>
            <person name="Liu L.J."/>
        </authorList>
    </citation>
    <scope>NUCLEOTIDE SEQUENCE</scope>
    <source>
        <strain evidence="2">JR1</strain>
    </source>
</reference>
<keyword evidence="1" id="KW-0732">Signal</keyword>
<dbReference type="AlphaFoldDB" id="A0A941F0B6"/>
<evidence type="ECO:0000313" key="3">
    <source>
        <dbReference type="Proteomes" id="UP000679220"/>
    </source>
</evidence>
<proteinExistence type="predicted"/>
<accession>A0A941F0B6</accession>
<sequence length="178" mass="19751">MRLNCLTIAVVLTSVLAIVYTKAEHLSTPSETVDKCNSQSEETIKKEITICGKTINWSEYDKTFASIDAASEFQQILGVKWHGTDSVGFQLICSSMLCEMEISGTAIANNSASAHRFDEDENGTFPVDEFVLKGEDSLITLKIESESKTKARLVYSPGVRDYECDPDNELILKTINLR</sequence>
<reference evidence="2" key="2">
    <citation type="submission" date="2021-04" db="EMBL/GenBank/DDBJ databases">
        <authorList>
            <person name="Zhang T."/>
            <person name="Zhang Y."/>
            <person name="Lu D."/>
            <person name="Zuo D."/>
            <person name="Du Z."/>
        </authorList>
    </citation>
    <scope>NUCLEOTIDE SEQUENCE</scope>
    <source>
        <strain evidence="2">JR1</strain>
    </source>
</reference>
<name>A0A941F0B6_9BACT</name>
<evidence type="ECO:0000313" key="2">
    <source>
        <dbReference type="EMBL" id="MBR8534212.1"/>
    </source>
</evidence>
<protein>
    <submittedName>
        <fullName evidence="2">Uncharacterized protein</fullName>
    </submittedName>
</protein>
<comment type="caution">
    <text evidence="2">The sequence shown here is derived from an EMBL/GenBank/DDBJ whole genome shotgun (WGS) entry which is preliminary data.</text>
</comment>
<feature type="signal peptide" evidence="1">
    <location>
        <begin position="1"/>
        <end position="23"/>
    </location>
</feature>
<dbReference type="EMBL" id="JAGTAR010000001">
    <property type="protein sequence ID" value="MBR8534212.1"/>
    <property type="molecule type" value="Genomic_DNA"/>
</dbReference>
<feature type="chain" id="PRO_5037796321" evidence="1">
    <location>
        <begin position="24"/>
        <end position="178"/>
    </location>
</feature>
<evidence type="ECO:0000256" key="1">
    <source>
        <dbReference type="SAM" id="SignalP"/>
    </source>
</evidence>
<organism evidence="2 3">
    <name type="scientific">Carboxylicivirga sediminis</name>
    <dbReference type="NCBI Taxonomy" id="2006564"/>
    <lineage>
        <taxon>Bacteria</taxon>
        <taxon>Pseudomonadati</taxon>
        <taxon>Bacteroidota</taxon>
        <taxon>Bacteroidia</taxon>
        <taxon>Marinilabiliales</taxon>
        <taxon>Marinilabiliaceae</taxon>
        <taxon>Carboxylicivirga</taxon>
    </lineage>
</organism>
<keyword evidence="3" id="KW-1185">Reference proteome</keyword>
<gene>
    <name evidence="2" type="ORF">KDU71_01455</name>
</gene>
<dbReference type="Proteomes" id="UP000679220">
    <property type="component" value="Unassembled WGS sequence"/>
</dbReference>
<dbReference type="RefSeq" id="WP_212188113.1">
    <property type="nucleotide sequence ID" value="NZ_JAGTAR010000001.1"/>
</dbReference>